<keyword evidence="2" id="KW-0341">Growth regulation</keyword>
<evidence type="ECO:0000313" key="10">
    <source>
        <dbReference type="EMBL" id="KAG2464262.1"/>
    </source>
</evidence>
<dbReference type="GO" id="GO:0046854">
    <property type="term" value="P:phosphatidylinositol phosphate biosynthetic process"/>
    <property type="evidence" value="ECO:0007669"/>
    <property type="project" value="TreeGrafter"/>
</dbReference>
<dbReference type="PANTHER" id="PTHR10155:SF37">
    <property type="entry name" value="SUPPRESSOR OF CYTOKINE SIGNALLING 1-LIKE PROTEIN"/>
    <property type="match status" value="1"/>
</dbReference>
<keyword evidence="11" id="KW-1185">Reference proteome</keyword>
<evidence type="ECO:0000259" key="8">
    <source>
        <dbReference type="PROSITE" id="PS50001"/>
    </source>
</evidence>
<feature type="domain" description="SH2" evidence="8">
    <location>
        <begin position="280"/>
        <end position="376"/>
    </location>
</feature>
<evidence type="ECO:0000256" key="4">
    <source>
        <dbReference type="ARBA" id="ARBA00022786"/>
    </source>
</evidence>
<protein>
    <submittedName>
        <fullName evidence="10">SOCS1 protein</fullName>
    </submittedName>
</protein>
<dbReference type="PROSITE" id="PS50225">
    <property type="entry name" value="SOCS"/>
    <property type="match status" value="1"/>
</dbReference>
<name>A0A8X8BRW4_POLSE</name>
<dbReference type="Pfam" id="PF00017">
    <property type="entry name" value="SH2"/>
    <property type="match status" value="1"/>
</dbReference>
<dbReference type="GO" id="GO:0046935">
    <property type="term" value="F:1-phosphatidylinositol-3-kinase regulator activity"/>
    <property type="evidence" value="ECO:0007669"/>
    <property type="project" value="TreeGrafter"/>
</dbReference>
<dbReference type="Proteomes" id="UP000886611">
    <property type="component" value="Unassembled WGS sequence"/>
</dbReference>
<dbReference type="GO" id="GO:0035556">
    <property type="term" value="P:intracellular signal transduction"/>
    <property type="evidence" value="ECO:0007669"/>
    <property type="project" value="InterPro"/>
</dbReference>
<dbReference type="PROSITE" id="PS50001">
    <property type="entry name" value="SH2"/>
    <property type="match status" value="1"/>
</dbReference>
<keyword evidence="5 6" id="KW-0727">SH2 domain</keyword>
<feature type="region of interest" description="Disordered" evidence="7">
    <location>
        <begin position="1"/>
        <end position="43"/>
    </location>
</feature>
<dbReference type="GO" id="GO:0005942">
    <property type="term" value="C:phosphatidylinositol 3-kinase complex"/>
    <property type="evidence" value="ECO:0007669"/>
    <property type="project" value="TreeGrafter"/>
</dbReference>
<dbReference type="AlphaFoldDB" id="A0A8X8BRW4"/>
<dbReference type="InterPro" id="IPR001496">
    <property type="entry name" value="SOCS_box"/>
</dbReference>
<proteinExistence type="predicted"/>
<comment type="pathway">
    <text evidence="1">Protein modification; protein ubiquitination.</text>
</comment>
<evidence type="ECO:0000259" key="9">
    <source>
        <dbReference type="PROSITE" id="PS50225"/>
    </source>
</evidence>
<accession>A0A8X8BRW4</accession>
<feature type="non-terminal residue" evidence="10">
    <location>
        <position position="429"/>
    </location>
</feature>
<reference evidence="10 11" key="1">
    <citation type="journal article" date="2021" name="Cell">
        <title>Tracing the genetic footprints of vertebrate landing in non-teleost ray-finned fishes.</title>
        <authorList>
            <person name="Bi X."/>
            <person name="Wang K."/>
            <person name="Yang L."/>
            <person name="Pan H."/>
            <person name="Jiang H."/>
            <person name="Wei Q."/>
            <person name="Fang M."/>
            <person name="Yu H."/>
            <person name="Zhu C."/>
            <person name="Cai Y."/>
            <person name="He Y."/>
            <person name="Gan X."/>
            <person name="Zeng H."/>
            <person name="Yu D."/>
            <person name="Zhu Y."/>
            <person name="Jiang H."/>
            <person name="Qiu Q."/>
            <person name="Yang H."/>
            <person name="Zhang Y.E."/>
            <person name="Wang W."/>
            <person name="Zhu M."/>
            <person name="He S."/>
            <person name="Zhang G."/>
        </authorList>
    </citation>
    <scope>NUCLEOTIDE SEQUENCE [LARGE SCALE GENOMIC DNA]</scope>
    <source>
        <strain evidence="10">Bchr_013</strain>
    </source>
</reference>
<organism evidence="10 11">
    <name type="scientific">Polypterus senegalus</name>
    <name type="common">Senegal bichir</name>
    <dbReference type="NCBI Taxonomy" id="55291"/>
    <lineage>
        <taxon>Eukaryota</taxon>
        <taxon>Metazoa</taxon>
        <taxon>Chordata</taxon>
        <taxon>Craniata</taxon>
        <taxon>Vertebrata</taxon>
        <taxon>Euteleostomi</taxon>
        <taxon>Actinopterygii</taxon>
        <taxon>Polypteriformes</taxon>
        <taxon>Polypteridae</taxon>
        <taxon>Polypterus</taxon>
    </lineage>
</organism>
<dbReference type="EMBL" id="JAATIS010003638">
    <property type="protein sequence ID" value="KAG2464262.1"/>
    <property type="molecule type" value="Genomic_DNA"/>
</dbReference>
<evidence type="ECO:0000256" key="7">
    <source>
        <dbReference type="SAM" id="MobiDB-lite"/>
    </source>
</evidence>
<keyword evidence="4" id="KW-0833">Ubl conjugation pathway</keyword>
<dbReference type="PANTHER" id="PTHR10155">
    <property type="entry name" value="PHOSPHATIDYLINOSITOL 3-KINASE REGULATORY SUBUNIT"/>
    <property type="match status" value="1"/>
</dbReference>
<evidence type="ECO:0000256" key="5">
    <source>
        <dbReference type="ARBA" id="ARBA00022999"/>
    </source>
</evidence>
<evidence type="ECO:0000256" key="3">
    <source>
        <dbReference type="ARBA" id="ARBA00022700"/>
    </source>
</evidence>
<dbReference type="GO" id="GO:0009968">
    <property type="term" value="P:negative regulation of signal transduction"/>
    <property type="evidence" value="ECO:0007669"/>
    <property type="project" value="UniProtKB-KW"/>
</dbReference>
<feature type="non-terminal residue" evidence="10">
    <location>
        <position position="1"/>
    </location>
</feature>
<evidence type="ECO:0000313" key="11">
    <source>
        <dbReference type="Proteomes" id="UP000886611"/>
    </source>
</evidence>
<comment type="caution">
    <text evidence="10">The sequence shown here is derived from an EMBL/GenBank/DDBJ whole genome shotgun (WGS) entry which is preliminary data.</text>
</comment>
<dbReference type="SUPFAM" id="SSF158235">
    <property type="entry name" value="SOCS box-like"/>
    <property type="match status" value="1"/>
</dbReference>
<keyword evidence="3" id="KW-0734">Signal transduction inhibitor</keyword>
<feature type="domain" description="SOCS box" evidence="9">
    <location>
        <begin position="371"/>
        <end position="428"/>
    </location>
</feature>
<gene>
    <name evidence="10" type="primary">Socs1_0</name>
    <name evidence="10" type="ORF">GTO96_0002662</name>
</gene>
<feature type="compositionally biased region" description="Basic and acidic residues" evidence="7">
    <location>
        <begin position="7"/>
        <end position="17"/>
    </location>
</feature>
<evidence type="ECO:0000256" key="2">
    <source>
        <dbReference type="ARBA" id="ARBA00022604"/>
    </source>
</evidence>
<evidence type="ECO:0000256" key="1">
    <source>
        <dbReference type="ARBA" id="ARBA00004906"/>
    </source>
</evidence>
<dbReference type="SMART" id="SM00969">
    <property type="entry name" value="SOCS_box"/>
    <property type="match status" value="1"/>
</dbReference>
<dbReference type="SMART" id="SM00252">
    <property type="entry name" value="SH2"/>
    <property type="match status" value="1"/>
</dbReference>
<sequence length="429" mass="48818">MVWGAAPKDEKAERETNSDNTSGARQVQQRQILPGNQHPEFRQPDTPHTVQFFNSRLLNPPTEAQSFNWSAVQESSLSGRPLNSLNLHLNPNLDQESLLSNHHLNSPSDLGHRPFLVDQVKQHNLNFLPVSQRHHQISIEKAERQTIPDHKPIKCFSPLQIPVHCCWQRQCPLHGDCTQVDPDQESHDSTQAVIQCSLNLGVDKQAVCSDDHLEPQLSSPQHSQPSLVRFTSQLQWNNFNSSPTDPNIEAVNPLTHYRTFRGTERETIEKAVQTLLAGDIYWGPLLVEEAHRLLLNTRVGVFLVRDSMQGNHLFSLSVRTSTGPRSLRIPFKEGRFWLKDLSADCVARLLEMVVERTRTQPLKCDEGIHIVLSRPLRKSPLPKLQELCRQAIMESLRGAKTEGSWADLIAQLPLQPMLIKYILEFPFRL</sequence>
<dbReference type="InterPro" id="IPR036860">
    <property type="entry name" value="SH2_dom_sf"/>
</dbReference>
<evidence type="ECO:0000256" key="6">
    <source>
        <dbReference type="PROSITE-ProRule" id="PRU00191"/>
    </source>
</evidence>
<dbReference type="InterPro" id="IPR000980">
    <property type="entry name" value="SH2"/>
</dbReference>
<dbReference type="InterPro" id="IPR036036">
    <property type="entry name" value="SOCS_box-like_dom_sf"/>
</dbReference>
<dbReference type="OrthoDB" id="10063348at2759"/>
<feature type="compositionally biased region" description="Polar residues" evidence="7">
    <location>
        <begin position="18"/>
        <end position="31"/>
    </location>
</feature>
<dbReference type="Gene3D" id="3.30.505.10">
    <property type="entry name" value="SH2 domain"/>
    <property type="match status" value="1"/>
</dbReference>
<dbReference type="SUPFAM" id="SSF55550">
    <property type="entry name" value="SH2 domain"/>
    <property type="match status" value="1"/>
</dbReference>